<reference evidence="1" key="1">
    <citation type="journal article" date="2019" name="bioRxiv">
        <title>The Genome of the Zebra Mussel, Dreissena polymorpha: A Resource for Invasive Species Research.</title>
        <authorList>
            <person name="McCartney M.A."/>
            <person name="Auch B."/>
            <person name="Kono T."/>
            <person name="Mallez S."/>
            <person name="Zhang Y."/>
            <person name="Obille A."/>
            <person name="Becker A."/>
            <person name="Abrahante J.E."/>
            <person name="Garbe J."/>
            <person name="Badalamenti J.P."/>
            <person name="Herman A."/>
            <person name="Mangelson H."/>
            <person name="Liachko I."/>
            <person name="Sullivan S."/>
            <person name="Sone E.D."/>
            <person name="Koren S."/>
            <person name="Silverstein K.A.T."/>
            <person name="Beckman K.B."/>
            <person name="Gohl D.M."/>
        </authorList>
    </citation>
    <scope>NUCLEOTIDE SEQUENCE</scope>
    <source>
        <strain evidence="1">Duluth1</strain>
        <tissue evidence="1">Whole animal</tissue>
    </source>
</reference>
<dbReference type="InterPro" id="IPR042838">
    <property type="entry name" value="KIAA1958"/>
</dbReference>
<protein>
    <submittedName>
        <fullName evidence="1">Uncharacterized protein</fullName>
    </submittedName>
</protein>
<evidence type="ECO:0000313" key="1">
    <source>
        <dbReference type="EMBL" id="KAH3715876.1"/>
    </source>
</evidence>
<sequence length="84" mass="9884">MGRHQTEINDQGREYLEYNERLTKIRTLETTSEQRAFPPKQFAHANKESCPVEAYKEFDHHSPKEALHDDAPFYLSKNYSRQAG</sequence>
<keyword evidence="2" id="KW-1185">Reference proteome</keyword>
<dbReference type="AlphaFoldDB" id="A0A9D4C2C0"/>
<accession>A0A9D4C2C0</accession>
<dbReference type="Proteomes" id="UP000828390">
    <property type="component" value="Unassembled WGS sequence"/>
</dbReference>
<dbReference type="PANTHER" id="PTHR46963:SF2">
    <property type="match status" value="1"/>
</dbReference>
<dbReference type="EMBL" id="JAIWYP010000013">
    <property type="protein sequence ID" value="KAH3715876.1"/>
    <property type="molecule type" value="Genomic_DNA"/>
</dbReference>
<reference evidence="1" key="2">
    <citation type="submission" date="2020-11" db="EMBL/GenBank/DDBJ databases">
        <authorList>
            <person name="McCartney M.A."/>
            <person name="Auch B."/>
            <person name="Kono T."/>
            <person name="Mallez S."/>
            <person name="Becker A."/>
            <person name="Gohl D.M."/>
            <person name="Silverstein K.A.T."/>
            <person name="Koren S."/>
            <person name="Bechman K.B."/>
            <person name="Herman A."/>
            <person name="Abrahante J.E."/>
            <person name="Garbe J."/>
        </authorList>
    </citation>
    <scope>NUCLEOTIDE SEQUENCE</scope>
    <source>
        <strain evidence="1">Duluth1</strain>
        <tissue evidence="1">Whole animal</tissue>
    </source>
</reference>
<comment type="caution">
    <text evidence="1">The sequence shown here is derived from an EMBL/GenBank/DDBJ whole genome shotgun (WGS) entry which is preliminary data.</text>
</comment>
<organism evidence="1 2">
    <name type="scientific">Dreissena polymorpha</name>
    <name type="common">Zebra mussel</name>
    <name type="synonym">Mytilus polymorpha</name>
    <dbReference type="NCBI Taxonomy" id="45954"/>
    <lineage>
        <taxon>Eukaryota</taxon>
        <taxon>Metazoa</taxon>
        <taxon>Spiralia</taxon>
        <taxon>Lophotrochozoa</taxon>
        <taxon>Mollusca</taxon>
        <taxon>Bivalvia</taxon>
        <taxon>Autobranchia</taxon>
        <taxon>Heteroconchia</taxon>
        <taxon>Euheterodonta</taxon>
        <taxon>Imparidentia</taxon>
        <taxon>Neoheterodontei</taxon>
        <taxon>Myida</taxon>
        <taxon>Dreissenoidea</taxon>
        <taxon>Dreissenidae</taxon>
        <taxon>Dreissena</taxon>
    </lineage>
</organism>
<evidence type="ECO:0000313" key="2">
    <source>
        <dbReference type="Proteomes" id="UP000828390"/>
    </source>
</evidence>
<dbReference type="PANTHER" id="PTHR46963">
    <property type="entry name" value="SIMILAR TO RIKEN CDNA E130308A19"/>
    <property type="match status" value="1"/>
</dbReference>
<name>A0A9D4C2C0_DREPO</name>
<gene>
    <name evidence="1" type="ORF">DPMN_058590</name>
</gene>
<proteinExistence type="predicted"/>